<gene>
    <name evidence="1" type="ORF">C1645_822243</name>
</gene>
<dbReference type="AlphaFoldDB" id="A0A397T577"/>
<dbReference type="EMBL" id="QKYT01000156">
    <property type="protein sequence ID" value="RIA91327.1"/>
    <property type="molecule type" value="Genomic_DNA"/>
</dbReference>
<evidence type="ECO:0000313" key="2">
    <source>
        <dbReference type="Proteomes" id="UP000265703"/>
    </source>
</evidence>
<dbReference type="Proteomes" id="UP000265703">
    <property type="component" value="Unassembled WGS sequence"/>
</dbReference>
<accession>A0A397T577</accession>
<proteinExistence type="predicted"/>
<name>A0A397T577_9GLOM</name>
<comment type="caution">
    <text evidence="1">The sequence shown here is derived from an EMBL/GenBank/DDBJ whole genome shotgun (WGS) entry which is preliminary data.</text>
</comment>
<protein>
    <submittedName>
        <fullName evidence="1">Uncharacterized protein</fullName>
    </submittedName>
</protein>
<evidence type="ECO:0000313" key="1">
    <source>
        <dbReference type="EMBL" id="RIA91327.1"/>
    </source>
</evidence>
<sequence>MGQGRKIKNSSDSSMNHNRNFNNRVIVSNNSLNSLYYDIDVNLDNSLVSNGKLMIFL</sequence>
<keyword evidence="2" id="KW-1185">Reference proteome</keyword>
<organism evidence="1 2">
    <name type="scientific">Glomus cerebriforme</name>
    <dbReference type="NCBI Taxonomy" id="658196"/>
    <lineage>
        <taxon>Eukaryota</taxon>
        <taxon>Fungi</taxon>
        <taxon>Fungi incertae sedis</taxon>
        <taxon>Mucoromycota</taxon>
        <taxon>Glomeromycotina</taxon>
        <taxon>Glomeromycetes</taxon>
        <taxon>Glomerales</taxon>
        <taxon>Glomeraceae</taxon>
        <taxon>Glomus</taxon>
    </lineage>
</organism>
<reference evidence="1 2" key="1">
    <citation type="submission" date="2018-06" db="EMBL/GenBank/DDBJ databases">
        <title>Comparative genomics reveals the genomic features of Rhizophagus irregularis, R. cerebriforme, R. diaphanum and Gigaspora rosea, and their symbiotic lifestyle signature.</title>
        <authorList>
            <person name="Morin E."/>
            <person name="San Clemente H."/>
            <person name="Chen E.C.H."/>
            <person name="De La Providencia I."/>
            <person name="Hainaut M."/>
            <person name="Kuo A."/>
            <person name="Kohler A."/>
            <person name="Murat C."/>
            <person name="Tang N."/>
            <person name="Roy S."/>
            <person name="Loubradou J."/>
            <person name="Henrissat B."/>
            <person name="Grigoriev I.V."/>
            <person name="Corradi N."/>
            <person name="Roux C."/>
            <person name="Martin F.M."/>
        </authorList>
    </citation>
    <scope>NUCLEOTIDE SEQUENCE [LARGE SCALE GENOMIC DNA]</scope>
    <source>
        <strain evidence="1 2">DAOM 227022</strain>
    </source>
</reference>